<gene>
    <name evidence="1" type="ORF">Cba03nite_21080</name>
</gene>
<accession>A0A8J3JDQ8</accession>
<organism evidence="1 2">
    <name type="scientific">Catellatospora bangladeshensis</name>
    <dbReference type="NCBI Taxonomy" id="310355"/>
    <lineage>
        <taxon>Bacteria</taxon>
        <taxon>Bacillati</taxon>
        <taxon>Actinomycetota</taxon>
        <taxon>Actinomycetes</taxon>
        <taxon>Micromonosporales</taxon>
        <taxon>Micromonosporaceae</taxon>
        <taxon>Catellatospora</taxon>
    </lineage>
</organism>
<dbReference type="RefSeq" id="WP_275411570.1">
    <property type="nucleotide sequence ID" value="NZ_BONF01000010.1"/>
</dbReference>
<reference evidence="1 2" key="1">
    <citation type="submission" date="2021-01" db="EMBL/GenBank/DDBJ databases">
        <title>Whole genome shotgun sequence of Catellatospora bangladeshensis NBRC 107357.</title>
        <authorList>
            <person name="Komaki H."/>
            <person name="Tamura T."/>
        </authorList>
    </citation>
    <scope>NUCLEOTIDE SEQUENCE [LARGE SCALE GENOMIC DNA]</scope>
    <source>
        <strain evidence="1 2">NBRC 107357</strain>
    </source>
</reference>
<evidence type="ECO:0000313" key="2">
    <source>
        <dbReference type="Proteomes" id="UP000601223"/>
    </source>
</evidence>
<name>A0A8J3JDQ8_9ACTN</name>
<keyword evidence="2" id="KW-1185">Reference proteome</keyword>
<sequence length="40" mass="4484">MIINLLVTILLLVSVAVSSVALMSPPYRTPRDGYRHRHGH</sequence>
<proteinExistence type="predicted"/>
<dbReference type="AlphaFoldDB" id="A0A8J3JDQ8"/>
<protein>
    <submittedName>
        <fullName evidence="1">Uncharacterized protein</fullName>
    </submittedName>
</protein>
<comment type="caution">
    <text evidence="1">The sequence shown here is derived from an EMBL/GenBank/DDBJ whole genome shotgun (WGS) entry which is preliminary data.</text>
</comment>
<dbReference type="Proteomes" id="UP000601223">
    <property type="component" value="Unassembled WGS sequence"/>
</dbReference>
<evidence type="ECO:0000313" key="1">
    <source>
        <dbReference type="EMBL" id="GIF80759.1"/>
    </source>
</evidence>
<dbReference type="EMBL" id="BONF01000010">
    <property type="protein sequence ID" value="GIF80759.1"/>
    <property type="molecule type" value="Genomic_DNA"/>
</dbReference>